<dbReference type="InterPro" id="IPR004536">
    <property type="entry name" value="SPS/SelD"/>
</dbReference>
<dbReference type="GO" id="GO:0005524">
    <property type="term" value="F:ATP binding"/>
    <property type="evidence" value="ECO:0007669"/>
    <property type="project" value="UniProtKB-KW"/>
</dbReference>
<feature type="domain" description="PurM-like N-terminal" evidence="6">
    <location>
        <begin position="4"/>
        <end position="112"/>
    </location>
</feature>
<dbReference type="GO" id="GO:0004756">
    <property type="term" value="F:selenide, water dikinase activity"/>
    <property type="evidence" value="ECO:0007669"/>
    <property type="project" value="UniProtKB-EC"/>
</dbReference>
<dbReference type="InParanoid" id="Q2LS79"/>
<dbReference type="PANTHER" id="PTHR10256:SF0">
    <property type="entry name" value="INACTIVE SELENIDE, WATER DIKINASE-LIKE PROTEIN-RELATED"/>
    <property type="match status" value="1"/>
</dbReference>
<dbReference type="Proteomes" id="UP000001933">
    <property type="component" value="Chromosome"/>
</dbReference>
<dbReference type="FunCoup" id="Q2LS79">
    <property type="interactions" value="275"/>
</dbReference>
<dbReference type="CDD" id="cd02195">
    <property type="entry name" value="SelD"/>
    <property type="match status" value="1"/>
</dbReference>
<name>Q2LS79_SYNAS</name>
<evidence type="ECO:0000259" key="6">
    <source>
        <dbReference type="Pfam" id="PF00586"/>
    </source>
</evidence>
<dbReference type="EC" id="2.7.9.3" evidence="8"/>
<keyword evidence="1 8" id="KW-0808">Transferase</keyword>
<organism evidence="8 9">
    <name type="scientific">Syntrophus aciditrophicus (strain SB)</name>
    <dbReference type="NCBI Taxonomy" id="56780"/>
    <lineage>
        <taxon>Bacteria</taxon>
        <taxon>Pseudomonadati</taxon>
        <taxon>Thermodesulfobacteriota</taxon>
        <taxon>Syntrophia</taxon>
        <taxon>Syntrophales</taxon>
        <taxon>Syntrophaceae</taxon>
        <taxon>Syntrophus</taxon>
    </lineage>
</organism>
<dbReference type="GO" id="GO:0016260">
    <property type="term" value="P:selenocysteine biosynthetic process"/>
    <property type="evidence" value="ECO:0007669"/>
    <property type="project" value="TreeGrafter"/>
</dbReference>
<dbReference type="InterPro" id="IPR036921">
    <property type="entry name" value="PurM-like_N_sf"/>
</dbReference>
<dbReference type="SUPFAM" id="SSF55326">
    <property type="entry name" value="PurM N-terminal domain-like"/>
    <property type="match status" value="1"/>
</dbReference>
<evidence type="ECO:0000259" key="7">
    <source>
        <dbReference type="Pfam" id="PF02769"/>
    </source>
</evidence>
<keyword evidence="4" id="KW-0067">ATP-binding</keyword>
<evidence type="ECO:0000256" key="2">
    <source>
        <dbReference type="ARBA" id="ARBA00022741"/>
    </source>
</evidence>
<reference evidence="8 9" key="1">
    <citation type="journal article" date="2007" name="Proc. Natl. Acad. Sci. U.S.A.">
        <title>The genome of Syntrophus aciditrophicus: life at the thermodynamic limit of microbial growth.</title>
        <authorList>
            <person name="McInerney M.J."/>
            <person name="Rohlin L."/>
            <person name="Mouttaki H."/>
            <person name="Kim U."/>
            <person name="Krupp R.S."/>
            <person name="Rios-Hernandez L."/>
            <person name="Sieber J."/>
            <person name="Struchtemeyer C.G."/>
            <person name="Bhattacharyya A."/>
            <person name="Campbell J.W."/>
            <person name="Gunsalus R.P."/>
        </authorList>
    </citation>
    <scope>NUCLEOTIDE SEQUENCE [LARGE SCALE GENOMIC DNA]</scope>
    <source>
        <strain evidence="8 9">SB</strain>
    </source>
</reference>
<dbReference type="InterPro" id="IPR036676">
    <property type="entry name" value="PurM-like_C_sf"/>
</dbReference>
<dbReference type="InterPro" id="IPR010918">
    <property type="entry name" value="PurM-like_C_dom"/>
</dbReference>
<dbReference type="Gene3D" id="3.30.1330.10">
    <property type="entry name" value="PurM-like, N-terminal domain"/>
    <property type="match status" value="1"/>
</dbReference>
<dbReference type="HOGENOM" id="CLU_032859_0_1_7"/>
<evidence type="ECO:0000256" key="4">
    <source>
        <dbReference type="ARBA" id="ARBA00022840"/>
    </source>
</evidence>
<dbReference type="Gene3D" id="3.90.650.10">
    <property type="entry name" value="PurM-like C-terminal domain"/>
    <property type="match status" value="1"/>
</dbReference>
<sequence>MEHGEDAGVYKLREDLAIIQTVDFFTPIVDDPYTFGQIAVVNALSDVYAMGGTPLTAMNIVCFPIKKMNISILRQILLGGLNKMREAGVLLIGGHSVEDPELKYGLSVTGTVHPEKVLLNSGARPGDRLILTKALGTGIAGTAIKAGIADEALIACSISSMNTLNKIAGDIVQTTPDVHACTDITGFGLLGHAAEMIEGQEIGIRFFSDRVPCFPGIRELAEMGILPAGLYRNRDFRMPLIDVHPDCPEWRFDILFDPQTSGGLLFALAADQAEPCLGRLHAAGVREASIVGEVLSSPAGRIIVE</sequence>
<dbReference type="KEGG" id="sat:SYN_02118"/>
<gene>
    <name evidence="8" type="ORF">SYN_02118</name>
</gene>
<dbReference type="InterPro" id="IPR016188">
    <property type="entry name" value="PurM-like_N"/>
</dbReference>
<evidence type="ECO:0000256" key="3">
    <source>
        <dbReference type="ARBA" id="ARBA00022777"/>
    </source>
</evidence>
<dbReference type="GO" id="GO:0005737">
    <property type="term" value="C:cytoplasm"/>
    <property type="evidence" value="ECO:0007669"/>
    <property type="project" value="TreeGrafter"/>
</dbReference>
<dbReference type="AlphaFoldDB" id="Q2LS79"/>
<protein>
    <submittedName>
        <fullName evidence="8">Selenide water dikinase</fullName>
        <ecNumber evidence="8">2.7.9.3</ecNumber>
    </submittedName>
</protein>
<keyword evidence="9" id="KW-1185">Reference proteome</keyword>
<evidence type="ECO:0000256" key="5">
    <source>
        <dbReference type="ARBA" id="ARBA00023266"/>
    </source>
</evidence>
<dbReference type="SUPFAM" id="SSF56042">
    <property type="entry name" value="PurM C-terminal domain-like"/>
    <property type="match status" value="1"/>
</dbReference>
<proteinExistence type="predicted"/>
<evidence type="ECO:0000313" key="9">
    <source>
        <dbReference type="Proteomes" id="UP000001933"/>
    </source>
</evidence>
<keyword evidence="3" id="KW-0418">Kinase</keyword>
<dbReference type="EMBL" id="CP000252">
    <property type="protein sequence ID" value="ABC76939.1"/>
    <property type="molecule type" value="Genomic_DNA"/>
</dbReference>
<accession>Q2LS79</accession>
<dbReference type="Pfam" id="PF02769">
    <property type="entry name" value="AIRS_C"/>
    <property type="match status" value="1"/>
</dbReference>
<dbReference type="NCBIfam" id="TIGR00476">
    <property type="entry name" value="selD"/>
    <property type="match status" value="1"/>
</dbReference>
<evidence type="ECO:0000256" key="1">
    <source>
        <dbReference type="ARBA" id="ARBA00022679"/>
    </source>
</evidence>
<dbReference type="STRING" id="56780.SYN_02118"/>
<keyword evidence="5" id="KW-0711">Selenium</keyword>
<feature type="domain" description="PurM-like C-terminal" evidence="7">
    <location>
        <begin position="124"/>
        <end position="304"/>
    </location>
</feature>
<dbReference type="Pfam" id="PF00586">
    <property type="entry name" value="AIRS"/>
    <property type="match status" value="1"/>
</dbReference>
<dbReference type="PANTHER" id="PTHR10256">
    <property type="entry name" value="SELENIDE, WATER DIKINASE"/>
    <property type="match status" value="1"/>
</dbReference>
<keyword evidence="2" id="KW-0547">Nucleotide-binding</keyword>
<dbReference type="eggNOG" id="COG0709">
    <property type="taxonomic scope" value="Bacteria"/>
</dbReference>
<dbReference type="PIRSF" id="PIRSF036407">
    <property type="entry name" value="Selenphspht_syn"/>
    <property type="match status" value="1"/>
</dbReference>
<evidence type="ECO:0000313" key="8">
    <source>
        <dbReference type="EMBL" id="ABC76939.1"/>
    </source>
</evidence>